<evidence type="ECO:0000256" key="1">
    <source>
        <dbReference type="SAM" id="MobiDB-lite"/>
    </source>
</evidence>
<organism evidence="2 3">
    <name type="scientific">Kocuria oceani</name>
    <dbReference type="NCBI Taxonomy" id="988827"/>
    <lineage>
        <taxon>Bacteria</taxon>
        <taxon>Bacillati</taxon>
        <taxon>Actinomycetota</taxon>
        <taxon>Actinomycetes</taxon>
        <taxon>Micrococcales</taxon>
        <taxon>Micrococcaceae</taxon>
        <taxon>Kocuria</taxon>
    </lineage>
</organism>
<sequence>MGDYDELARRAERGGLGVKPGTVRRGPEAAEAARAALLGATGTETVQEATRIAVGRPALGGEGKSPVVRARVPQALKDRLHQIAQDQHRKESEIVREALIAYVRSEEGAQAASSR</sequence>
<dbReference type="EMBL" id="JBHSIW010000022">
    <property type="protein sequence ID" value="MFC4904910.1"/>
    <property type="molecule type" value="Genomic_DNA"/>
</dbReference>
<feature type="compositionally biased region" description="Basic and acidic residues" evidence="1">
    <location>
        <begin position="1"/>
        <end position="13"/>
    </location>
</feature>
<name>A0ABV9TLG2_9MICC</name>
<proteinExistence type="predicted"/>
<dbReference type="InterPro" id="IPR010985">
    <property type="entry name" value="Ribbon_hlx_hlx"/>
</dbReference>
<dbReference type="SUPFAM" id="SSF47598">
    <property type="entry name" value="Ribbon-helix-helix"/>
    <property type="match status" value="1"/>
</dbReference>
<accession>A0ABV9TLG2</accession>
<reference evidence="3" key="1">
    <citation type="journal article" date="2019" name="Int. J. Syst. Evol. Microbiol.">
        <title>The Global Catalogue of Microorganisms (GCM) 10K type strain sequencing project: providing services to taxonomists for standard genome sequencing and annotation.</title>
        <authorList>
            <consortium name="The Broad Institute Genomics Platform"/>
            <consortium name="The Broad Institute Genome Sequencing Center for Infectious Disease"/>
            <person name="Wu L."/>
            <person name="Ma J."/>
        </authorList>
    </citation>
    <scope>NUCLEOTIDE SEQUENCE [LARGE SCALE GENOMIC DNA]</scope>
    <source>
        <strain evidence="3">CGMCC 4.6946</strain>
    </source>
</reference>
<protein>
    <recommendedName>
        <fullName evidence="4">Ribbon-helix-helix protein CopG domain-containing protein</fullName>
    </recommendedName>
</protein>
<evidence type="ECO:0000313" key="3">
    <source>
        <dbReference type="Proteomes" id="UP001595797"/>
    </source>
</evidence>
<gene>
    <name evidence="2" type="ORF">ACFPCS_15170</name>
</gene>
<dbReference type="Proteomes" id="UP001595797">
    <property type="component" value="Unassembled WGS sequence"/>
</dbReference>
<evidence type="ECO:0000313" key="2">
    <source>
        <dbReference type="EMBL" id="MFC4904910.1"/>
    </source>
</evidence>
<keyword evidence="3" id="KW-1185">Reference proteome</keyword>
<comment type="caution">
    <text evidence="2">The sequence shown here is derived from an EMBL/GenBank/DDBJ whole genome shotgun (WGS) entry which is preliminary data.</text>
</comment>
<dbReference type="RefSeq" id="WP_277552045.1">
    <property type="nucleotide sequence ID" value="NZ_JARAMH010000018.1"/>
</dbReference>
<feature type="region of interest" description="Disordered" evidence="1">
    <location>
        <begin position="1"/>
        <end position="27"/>
    </location>
</feature>
<evidence type="ECO:0008006" key="4">
    <source>
        <dbReference type="Google" id="ProtNLM"/>
    </source>
</evidence>